<gene>
    <name evidence="3" type="ORF">H2Z84_20140</name>
</gene>
<dbReference type="PANTHER" id="PTHR40547:SF1">
    <property type="entry name" value="SLL0298 PROTEIN"/>
    <property type="match status" value="1"/>
</dbReference>
<protein>
    <submittedName>
        <fullName evidence="3">DUF2062 domain-containing protein</fullName>
    </submittedName>
</protein>
<dbReference type="InterPro" id="IPR018639">
    <property type="entry name" value="DUF2062"/>
</dbReference>
<reference evidence="3 4" key="1">
    <citation type="submission" date="2020-07" db="EMBL/GenBank/DDBJ databases">
        <title>Draft genome sequence of violacein-producing bacteria and related species.</title>
        <authorList>
            <person name="Wilson H.S."/>
            <person name="De Leon M.E."/>
        </authorList>
    </citation>
    <scope>NUCLEOTIDE SEQUENCE [LARGE SCALE GENOMIC DNA]</scope>
    <source>
        <strain evidence="3 4">HSC-21Su07</strain>
    </source>
</reference>
<keyword evidence="1" id="KW-0812">Transmembrane</keyword>
<feature type="transmembrane region" description="Helical" evidence="1">
    <location>
        <begin position="133"/>
        <end position="160"/>
    </location>
</feature>
<name>A0A838Y5E9_9NEIS</name>
<dbReference type="EMBL" id="JACERN010000046">
    <property type="protein sequence ID" value="MBA4710693.1"/>
    <property type="molecule type" value="Genomic_DNA"/>
</dbReference>
<feature type="transmembrane region" description="Helical" evidence="1">
    <location>
        <begin position="90"/>
        <end position="113"/>
    </location>
</feature>
<keyword evidence="1" id="KW-0472">Membrane</keyword>
<keyword evidence="1" id="KW-1133">Transmembrane helix</keyword>
<comment type="caution">
    <text evidence="3">The sequence shown here is derived from an EMBL/GenBank/DDBJ whole genome shotgun (WGS) entry which is preliminary data.</text>
</comment>
<dbReference type="PANTHER" id="PTHR40547">
    <property type="entry name" value="SLL0298 PROTEIN"/>
    <property type="match status" value="1"/>
</dbReference>
<dbReference type="Proteomes" id="UP000545606">
    <property type="component" value="Unassembled WGS sequence"/>
</dbReference>
<evidence type="ECO:0000256" key="1">
    <source>
        <dbReference type="SAM" id="Phobius"/>
    </source>
</evidence>
<proteinExistence type="predicted"/>
<keyword evidence="4" id="KW-1185">Reference proteome</keyword>
<feature type="domain" description="DUF2062" evidence="2">
    <location>
        <begin position="23"/>
        <end position="173"/>
    </location>
</feature>
<dbReference type="Pfam" id="PF09835">
    <property type="entry name" value="DUF2062"/>
    <property type="match status" value="1"/>
</dbReference>
<sequence>MRKFLRRASDYRHQLLHRPGLGWLGNWLDQPACWSLNRRKVARGVALGLCTGLLPGPPKRLSALVLGLLLRVNVPAALLATLYSNPLTILPIYFLAYSCGLLLLGDPAAGTMSQPPAWEEQSGWQWAGQMLDWLLALGWPLLLGLLVLGLLLSILGYVAVMLSWRCAVARNWKNRKAARGSC</sequence>
<evidence type="ECO:0000259" key="2">
    <source>
        <dbReference type="Pfam" id="PF09835"/>
    </source>
</evidence>
<dbReference type="RefSeq" id="WP_181837570.1">
    <property type="nucleotide sequence ID" value="NZ_JACERN010000046.1"/>
</dbReference>
<evidence type="ECO:0000313" key="4">
    <source>
        <dbReference type="Proteomes" id="UP000545606"/>
    </source>
</evidence>
<organism evidence="3 4">
    <name type="scientific">Aquitalea aquatica</name>
    <dbReference type="NCBI Taxonomy" id="3044273"/>
    <lineage>
        <taxon>Bacteria</taxon>
        <taxon>Pseudomonadati</taxon>
        <taxon>Pseudomonadota</taxon>
        <taxon>Betaproteobacteria</taxon>
        <taxon>Neisseriales</taxon>
        <taxon>Chromobacteriaceae</taxon>
        <taxon>Aquitalea</taxon>
    </lineage>
</organism>
<evidence type="ECO:0000313" key="3">
    <source>
        <dbReference type="EMBL" id="MBA4710693.1"/>
    </source>
</evidence>
<accession>A0A838Y5E9</accession>
<dbReference type="AlphaFoldDB" id="A0A838Y5E9"/>